<keyword evidence="7 8" id="KW-0472">Membrane</keyword>
<evidence type="ECO:0000256" key="8">
    <source>
        <dbReference type="SAM" id="Phobius"/>
    </source>
</evidence>
<keyword evidence="10" id="KW-1185">Reference proteome</keyword>
<evidence type="ECO:0000313" key="10">
    <source>
        <dbReference type="Proteomes" id="UP000184052"/>
    </source>
</evidence>
<dbReference type="InterPro" id="IPR004776">
    <property type="entry name" value="Mem_transp_PIN-like"/>
</dbReference>
<keyword evidence="6 8" id="KW-1133">Transmembrane helix</keyword>
<evidence type="ECO:0000256" key="6">
    <source>
        <dbReference type="ARBA" id="ARBA00022989"/>
    </source>
</evidence>
<feature type="transmembrane region" description="Helical" evidence="8">
    <location>
        <begin position="284"/>
        <end position="308"/>
    </location>
</feature>
<gene>
    <name evidence="9" type="ORF">SAMN02745751_00133</name>
</gene>
<feature type="transmembrane region" description="Helical" evidence="8">
    <location>
        <begin position="251"/>
        <end position="272"/>
    </location>
</feature>
<proteinExistence type="inferred from homology"/>
<dbReference type="RefSeq" id="WP_073045557.1">
    <property type="nucleotide sequence ID" value="NZ_FQZL01000004.1"/>
</dbReference>
<dbReference type="AlphaFoldDB" id="A0A1M6AIE5"/>
<evidence type="ECO:0000256" key="4">
    <source>
        <dbReference type="ARBA" id="ARBA00022475"/>
    </source>
</evidence>
<dbReference type="PANTHER" id="PTHR36838:SF1">
    <property type="entry name" value="SLR1864 PROTEIN"/>
    <property type="match status" value="1"/>
</dbReference>
<dbReference type="Gene3D" id="1.20.1530.20">
    <property type="match status" value="1"/>
</dbReference>
<feature type="transmembrane region" description="Helical" evidence="8">
    <location>
        <begin position="161"/>
        <end position="180"/>
    </location>
</feature>
<feature type="transmembrane region" description="Helical" evidence="8">
    <location>
        <begin position="192"/>
        <end position="210"/>
    </location>
</feature>
<keyword evidence="5 8" id="KW-0812">Transmembrane</keyword>
<reference evidence="9 10" key="1">
    <citation type="submission" date="2016-11" db="EMBL/GenBank/DDBJ databases">
        <authorList>
            <person name="Jaros S."/>
            <person name="Januszkiewicz K."/>
            <person name="Wedrychowicz H."/>
        </authorList>
    </citation>
    <scope>NUCLEOTIDE SEQUENCE [LARGE SCALE GENOMIC DNA]</scope>
    <source>
        <strain evidence="9 10">DSM 17477</strain>
    </source>
</reference>
<dbReference type="Pfam" id="PF03547">
    <property type="entry name" value="Mem_trans"/>
    <property type="match status" value="1"/>
</dbReference>
<evidence type="ECO:0000313" key="9">
    <source>
        <dbReference type="EMBL" id="SHI36270.1"/>
    </source>
</evidence>
<evidence type="ECO:0000256" key="5">
    <source>
        <dbReference type="ARBA" id="ARBA00022692"/>
    </source>
</evidence>
<feature type="transmembrane region" description="Helical" evidence="8">
    <location>
        <begin position="36"/>
        <end position="54"/>
    </location>
</feature>
<evidence type="ECO:0000256" key="3">
    <source>
        <dbReference type="ARBA" id="ARBA00022448"/>
    </source>
</evidence>
<dbReference type="InterPro" id="IPR038770">
    <property type="entry name" value="Na+/solute_symporter_sf"/>
</dbReference>
<feature type="transmembrane region" description="Helical" evidence="8">
    <location>
        <begin position="127"/>
        <end position="149"/>
    </location>
</feature>
<keyword evidence="3" id="KW-0813">Transport</keyword>
<protein>
    <submittedName>
        <fullName evidence="9">Uncharacterized protein</fullName>
    </submittedName>
</protein>
<dbReference type="GO" id="GO:0055085">
    <property type="term" value="P:transmembrane transport"/>
    <property type="evidence" value="ECO:0007669"/>
    <property type="project" value="InterPro"/>
</dbReference>
<feature type="transmembrane region" description="Helical" evidence="8">
    <location>
        <begin position="222"/>
        <end position="245"/>
    </location>
</feature>
<organism evidence="9 10">
    <name type="scientific">Dethiosulfatibacter aminovorans DSM 17477</name>
    <dbReference type="NCBI Taxonomy" id="1121476"/>
    <lineage>
        <taxon>Bacteria</taxon>
        <taxon>Bacillati</taxon>
        <taxon>Bacillota</taxon>
        <taxon>Tissierellia</taxon>
        <taxon>Dethiosulfatibacter</taxon>
    </lineage>
</organism>
<dbReference type="GO" id="GO:0005886">
    <property type="term" value="C:plasma membrane"/>
    <property type="evidence" value="ECO:0007669"/>
    <property type="project" value="UniProtKB-SubCell"/>
</dbReference>
<feature type="transmembrane region" description="Helical" evidence="8">
    <location>
        <begin position="99"/>
        <end position="121"/>
    </location>
</feature>
<evidence type="ECO:0000256" key="1">
    <source>
        <dbReference type="ARBA" id="ARBA00004651"/>
    </source>
</evidence>
<feature type="transmembrane region" description="Helical" evidence="8">
    <location>
        <begin position="6"/>
        <end position="24"/>
    </location>
</feature>
<sequence length="309" mass="34449">MILTTVVNSVLIMGFLIAVGFFLSKKGIVTHEVERAFTYMLMNIAIPALVVKAFNIEYSPEKMELGIKVILVGFFYILAVLIINTLLLKRVGNEDKKKILKYTGVLTNAGFMGFPVVYQIYGNEGTFFASMYYIAVMIFMWTYGMSIFYDKIGKEEMRQMLFNPNMVSVYIGIFIFVFSVDIPDLGERMIDSVGAITTPLAMFIIGARIGRVSISTLLKDNLVYAGTFLRLIFYPAIMVAVLYFLELDPVIEGVCLVYSALPPPAITVVIASRFDGEVDFASKIVVVSHIGSLATIPLMFAFCELMGVF</sequence>
<accession>A0A1M6AIE5</accession>
<comment type="similarity">
    <text evidence="2">Belongs to the auxin efflux carrier (TC 2.A.69) family.</text>
</comment>
<dbReference type="Proteomes" id="UP000184052">
    <property type="component" value="Unassembled WGS sequence"/>
</dbReference>
<dbReference type="EMBL" id="FQZL01000004">
    <property type="protein sequence ID" value="SHI36270.1"/>
    <property type="molecule type" value="Genomic_DNA"/>
</dbReference>
<evidence type="ECO:0000256" key="7">
    <source>
        <dbReference type="ARBA" id="ARBA00023136"/>
    </source>
</evidence>
<comment type="subcellular location">
    <subcellularLocation>
        <location evidence="1">Cell membrane</location>
        <topology evidence="1">Multi-pass membrane protein</topology>
    </subcellularLocation>
</comment>
<dbReference type="STRING" id="1121476.SAMN02745751_00133"/>
<dbReference type="OrthoDB" id="9798064at2"/>
<name>A0A1M6AIE5_9FIRM</name>
<keyword evidence="4" id="KW-1003">Cell membrane</keyword>
<feature type="transmembrane region" description="Helical" evidence="8">
    <location>
        <begin position="66"/>
        <end position="87"/>
    </location>
</feature>
<evidence type="ECO:0000256" key="2">
    <source>
        <dbReference type="ARBA" id="ARBA00010145"/>
    </source>
</evidence>
<dbReference type="PANTHER" id="PTHR36838">
    <property type="entry name" value="AUXIN EFFLUX CARRIER FAMILY PROTEIN"/>
    <property type="match status" value="1"/>
</dbReference>